<evidence type="ECO:0000313" key="2">
    <source>
        <dbReference type="Proteomes" id="UP000030653"/>
    </source>
</evidence>
<dbReference type="InterPro" id="IPR017853">
    <property type="entry name" value="GH"/>
</dbReference>
<dbReference type="CDD" id="cd03143">
    <property type="entry name" value="A4_beta-galactosidase_middle_domain"/>
    <property type="match status" value="1"/>
</dbReference>
<sequence>MASPLPAAQWWRKPFGMFQTNLREINADMDVEKALDFIEAHGAQAWLIGTGGILAYYPTDLPFQLRNPLLTKRTSGDLVGDAIIAAHKRGIRLLCRMDFSKVQPSVATEHPDWCFRSPTGELQTHTGDLVSVCPCGPWYQEKVFEILAEVTTRYPVDGVFFNWMSFNETDYNKVYHGVCHCPTCVREFPLKTGIKDLPDGPQSSSYETWLKFSKGVIDDLTGRIRAFISERAANAGLILGTAADIMFHEANNALGRELWHHATSEWVSAFRSYRPDVPVLVNSVTFLDMPYRMAGEEPHQFAQYLVQTISRGGNPSTYIMGAPEQIPYPCYELAGQVTRFHKKWKDEVYTGMDPCAKIGLVRPDRLQQTADQYSQSQKEFRGLYSGLQQRHILFDVIAQEFIPSMAQNGGIGRYEVIILPDLGKLSEDTVTVLDELVDNGHNVILTGASGMAQDGFQLKCSPAVACRRIINKREQIWSSYVCPVQAQGDLQVYPAPVVPLYGAYYFCDWKSNTTSYLKMLEQAPFAPPEKAYGNKQVDEPGYFIGKYGQGQIAYVPWTVGRAYHDLGLTVIRDMFCDIIGDLHATDVISTDLPEQVEITLNRNAKDLIVHINNMSGARKSNFGPPIPIRGSTLTISGAKNSVTARSLIHDAECEVISRQANVVILLPEVGIFDVIVLGGV</sequence>
<dbReference type="Gene3D" id="3.40.50.880">
    <property type="match status" value="1"/>
</dbReference>
<proteinExistence type="predicted"/>
<protein>
    <recommendedName>
        <fullName evidence="3">Beta-galactosidase trimerisation domain-containing protein</fullName>
    </recommendedName>
</protein>
<dbReference type="OMA" id="NLTNPMM"/>
<accession>M5GCD2</accession>
<evidence type="ECO:0008006" key="3">
    <source>
        <dbReference type="Google" id="ProtNLM"/>
    </source>
</evidence>
<gene>
    <name evidence="1" type="ORF">DACRYDRAFT_103108</name>
</gene>
<dbReference type="AlphaFoldDB" id="M5GCD2"/>
<keyword evidence="2" id="KW-1185">Reference proteome</keyword>
<dbReference type="Pfam" id="PF14871">
    <property type="entry name" value="GHL6"/>
    <property type="match status" value="1"/>
</dbReference>
<reference evidence="1 2" key="1">
    <citation type="journal article" date="2012" name="Science">
        <title>The Paleozoic origin of enzymatic lignin decomposition reconstructed from 31 fungal genomes.</title>
        <authorList>
            <person name="Floudas D."/>
            <person name="Binder M."/>
            <person name="Riley R."/>
            <person name="Barry K."/>
            <person name="Blanchette R.A."/>
            <person name="Henrissat B."/>
            <person name="Martinez A.T."/>
            <person name="Otillar R."/>
            <person name="Spatafora J.W."/>
            <person name="Yadav J.S."/>
            <person name="Aerts A."/>
            <person name="Benoit I."/>
            <person name="Boyd A."/>
            <person name="Carlson A."/>
            <person name="Copeland A."/>
            <person name="Coutinho P.M."/>
            <person name="de Vries R.P."/>
            <person name="Ferreira P."/>
            <person name="Findley K."/>
            <person name="Foster B."/>
            <person name="Gaskell J."/>
            <person name="Glotzer D."/>
            <person name="Gorecki P."/>
            <person name="Heitman J."/>
            <person name="Hesse C."/>
            <person name="Hori C."/>
            <person name="Igarashi K."/>
            <person name="Jurgens J.A."/>
            <person name="Kallen N."/>
            <person name="Kersten P."/>
            <person name="Kohler A."/>
            <person name="Kuees U."/>
            <person name="Kumar T.K.A."/>
            <person name="Kuo A."/>
            <person name="LaButti K."/>
            <person name="Larrondo L.F."/>
            <person name="Lindquist E."/>
            <person name="Ling A."/>
            <person name="Lombard V."/>
            <person name="Lucas S."/>
            <person name="Lundell T."/>
            <person name="Martin R."/>
            <person name="McLaughlin D.J."/>
            <person name="Morgenstern I."/>
            <person name="Morin E."/>
            <person name="Murat C."/>
            <person name="Nagy L.G."/>
            <person name="Nolan M."/>
            <person name="Ohm R.A."/>
            <person name="Patyshakuliyeva A."/>
            <person name="Rokas A."/>
            <person name="Ruiz-Duenas F.J."/>
            <person name="Sabat G."/>
            <person name="Salamov A."/>
            <person name="Samejima M."/>
            <person name="Schmutz J."/>
            <person name="Slot J.C."/>
            <person name="St John F."/>
            <person name="Stenlid J."/>
            <person name="Sun H."/>
            <person name="Sun S."/>
            <person name="Syed K."/>
            <person name="Tsang A."/>
            <person name="Wiebenga A."/>
            <person name="Young D."/>
            <person name="Pisabarro A."/>
            <person name="Eastwood D.C."/>
            <person name="Martin F."/>
            <person name="Cullen D."/>
            <person name="Grigoriev I.V."/>
            <person name="Hibbett D.S."/>
        </authorList>
    </citation>
    <scope>NUCLEOTIDE SEQUENCE [LARGE SCALE GENOMIC DNA]</scope>
    <source>
        <strain evidence="1 2">DJM-731 SS1</strain>
    </source>
</reference>
<name>M5GCD2_DACPD</name>
<dbReference type="Gene3D" id="3.20.20.80">
    <property type="entry name" value="Glycosidases"/>
    <property type="match status" value="1"/>
</dbReference>
<dbReference type="InterPro" id="IPR028212">
    <property type="entry name" value="GHL6"/>
</dbReference>
<dbReference type="EMBL" id="JH795855">
    <property type="protein sequence ID" value="EJU06160.1"/>
    <property type="molecule type" value="Genomic_DNA"/>
</dbReference>
<dbReference type="InterPro" id="IPR029062">
    <property type="entry name" value="Class_I_gatase-like"/>
</dbReference>
<dbReference type="Proteomes" id="UP000030653">
    <property type="component" value="Unassembled WGS sequence"/>
</dbReference>
<evidence type="ECO:0000313" key="1">
    <source>
        <dbReference type="EMBL" id="EJU06160.1"/>
    </source>
</evidence>
<dbReference type="RefSeq" id="XP_040633054.1">
    <property type="nucleotide sequence ID" value="XM_040767714.1"/>
</dbReference>
<dbReference type="SUPFAM" id="SSF51445">
    <property type="entry name" value="(Trans)glycosidases"/>
    <property type="match status" value="1"/>
</dbReference>
<dbReference type="HOGENOM" id="CLU_020573_0_0_1"/>
<dbReference type="OrthoDB" id="3337653at2759"/>
<organism evidence="1 2">
    <name type="scientific">Dacryopinax primogenitus (strain DJM 731)</name>
    <name type="common">Brown rot fungus</name>
    <dbReference type="NCBI Taxonomy" id="1858805"/>
    <lineage>
        <taxon>Eukaryota</taxon>
        <taxon>Fungi</taxon>
        <taxon>Dikarya</taxon>
        <taxon>Basidiomycota</taxon>
        <taxon>Agaricomycotina</taxon>
        <taxon>Dacrymycetes</taxon>
        <taxon>Dacrymycetales</taxon>
        <taxon>Dacrymycetaceae</taxon>
        <taxon>Dacryopinax</taxon>
    </lineage>
</organism>
<dbReference type="GeneID" id="63682776"/>